<name>A0A6J6DPB8_9ZZZZ</name>
<accession>A0A6J6DPB8</accession>
<organism evidence="1">
    <name type="scientific">freshwater metagenome</name>
    <dbReference type="NCBI Taxonomy" id="449393"/>
    <lineage>
        <taxon>unclassified sequences</taxon>
        <taxon>metagenomes</taxon>
        <taxon>ecological metagenomes</taxon>
    </lineage>
</organism>
<dbReference type="EMBL" id="CAEZTL010000025">
    <property type="protein sequence ID" value="CAB4565982.1"/>
    <property type="molecule type" value="Genomic_DNA"/>
</dbReference>
<dbReference type="AlphaFoldDB" id="A0A6J6DPB8"/>
<protein>
    <submittedName>
        <fullName evidence="1">Unannotated protein</fullName>
    </submittedName>
</protein>
<evidence type="ECO:0000313" key="1">
    <source>
        <dbReference type="EMBL" id="CAB4565982.1"/>
    </source>
</evidence>
<gene>
    <name evidence="1" type="ORF">UFOPK1683_00405</name>
</gene>
<proteinExistence type="predicted"/>
<dbReference type="SUPFAM" id="SSF53474">
    <property type="entry name" value="alpha/beta-Hydrolases"/>
    <property type="match status" value="1"/>
</dbReference>
<reference evidence="1" key="1">
    <citation type="submission" date="2020-05" db="EMBL/GenBank/DDBJ databases">
        <authorList>
            <person name="Chiriac C."/>
            <person name="Salcher M."/>
            <person name="Ghai R."/>
            <person name="Kavagutti S V."/>
        </authorList>
    </citation>
    <scope>NUCLEOTIDE SEQUENCE</scope>
</reference>
<dbReference type="InterPro" id="IPR029058">
    <property type="entry name" value="AB_hydrolase_fold"/>
</dbReference>
<sequence length="538" mass="56791">MKITTVKKSIASLGAAVLVASLSVVVAPTASAAAPVCTTTKGVETCNGTLSNGAAYRFMMPATFSGTMFFWEHGFRSTYPIPALGITVPKGIEEITPYSNSTKQDLTVEMLRTGHAIAAYDGVVAGQRGWNHVARVEMLKEVFDEATAKYGSKIKKKVLYGSSQAGSIITPFTEKYPKYADAVGLLAGLTPSASESIQSLCDAMYIFSVFFDPTIKGCAAFGVKGPNGHLLSAQELGKMGALLLGWSTDLGGQPLKFPAALAGGPIPQRSALLLTGLLIGIPTKSAHMDGISTSTVIPEGSINSTVAVLENMQDALGTGVLAGQSLSEITGPGFYDNTKTDFAALLDEVDAARFNLGLGGDDGINAMLAVLAGAPRVTGNADAIAKFKALDKSTFTSKVPTITLSNEADRLVFPGNSVRNLDRKRAAYEADLAKWEANPVGPAPTFNTVALYAMTPEIYTVYTAAGLPNLKAPAAVSGVGHQDFTKKQMMAWVRLLAISAQTGKVPSERSLQLIIKRVPNLNDDLEYRPAELKYDFSK</sequence>